<proteinExistence type="predicted"/>
<organism evidence="1 2">
    <name type="scientific">Cutibacterium modestum HL044PA1</name>
    <dbReference type="NCBI Taxonomy" id="765109"/>
    <lineage>
        <taxon>Bacteria</taxon>
        <taxon>Bacillati</taxon>
        <taxon>Actinomycetota</taxon>
        <taxon>Actinomycetes</taxon>
        <taxon>Propionibacteriales</taxon>
        <taxon>Propionibacteriaceae</taxon>
        <taxon>Cutibacterium</taxon>
        <taxon>Cutibacterium modestum</taxon>
    </lineage>
</organism>
<accession>A0ABN0C7X5</accession>
<name>A0ABN0C7X5_9ACTN</name>
<sequence>MLSSPHLVTLMKKCAPSWTTRRGRRMEFTDIVAKYGLTPYLGDARH</sequence>
<evidence type="ECO:0000313" key="1">
    <source>
        <dbReference type="EMBL" id="EFS93478.1"/>
    </source>
</evidence>
<gene>
    <name evidence="1" type="ORF">HMPREF9607_00398</name>
</gene>
<comment type="caution">
    <text evidence="1">The sequence shown here is derived from an EMBL/GenBank/DDBJ whole genome shotgun (WGS) entry which is preliminary data.</text>
</comment>
<protein>
    <submittedName>
        <fullName evidence="1">Uncharacterized protein</fullName>
    </submittedName>
</protein>
<dbReference type="Proteomes" id="UP000003179">
    <property type="component" value="Unassembled WGS sequence"/>
</dbReference>
<reference evidence="1" key="1">
    <citation type="submission" date="2010-08" db="EMBL/GenBank/DDBJ databases">
        <authorList>
            <person name="Weinstock G."/>
            <person name="Sodergren E."/>
            <person name="Clifton S."/>
            <person name="Fulton L."/>
            <person name="Fulton B."/>
            <person name="Courtney L."/>
            <person name="Fronick C."/>
            <person name="Harrison M."/>
            <person name="Strong C."/>
            <person name="Farmer C."/>
            <person name="Delahaunty K."/>
            <person name="Markovic C."/>
            <person name="Hall O."/>
            <person name="Minx P."/>
            <person name="Tomlinson C."/>
            <person name="Mitreva M."/>
            <person name="Hou S."/>
            <person name="Chen J."/>
            <person name="Wollam A."/>
            <person name="Pepin K.H."/>
            <person name="Johnson M."/>
            <person name="Bhonagiri V."/>
            <person name="Zhang X."/>
            <person name="Suruliraj S."/>
            <person name="Warren W."/>
            <person name="Chinwalla A."/>
            <person name="Mardis E.R."/>
            <person name="Wilson R.K."/>
        </authorList>
    </citation>
    <scope>NUCLEOTIDE SEQUENCE [LARGE SCALE GENOMIC DNA]</scope>
    <source>
        <strain evidence="1">HL044PA1</strain>
    </source>
</reference>
<dbReference type="EMBL" id="ADZU01000010">
    <property type="protein sequence ID" value="EFS93478.1"/>
    <property type="molecule type" value="Genomic_DNA"/>
</dbReference>
<evidence type="ECO:0000313" key="2">
    <source>
        <dbReference type="Proteomes" id="UP000003179"/>
    </source>
</evidence>
<keyword evidence="2" id="KW-1185">Reference proteome</keyword>